<reference evidence="2 3" key="1">
    <citation type="submission" date="2019-11" db="EMBL/GenBank/DDBJ databases">
        <authorList>
            <person name="Holert J."/>
        </authorList>
    </citation>
    <scope>NUCLEOTIDE SEQUENCE [LARGE SCALE GENOMIC DNA]</scope>
    <source>
        <strain evidence="2">BC8_1</strain>
    </source>
</reference>
<organism evidence="2 3">
    <name type="scientific">Mycolicibacterium vanbaalenii</name>
    <name type="common">Mycobacterium vanbaalenii</name>
    <dbReference type="NCBI Taxonomy" id="110539"/>
    <lineage>
        <taxon>Bacteria</taxon>
        <taxon>Bacillati</taxon>
        <taxon>Actinomycetota</taxon>
        <taxon>Actinomycetes</taxon>
        <taxon>Mycobacteriales</taxon>
        <taxon>Mycobacteriaceae</taxon>
        <taxon>Mycolicibacterium</taxon>
    </lineage>
</organism>
<dbReference type="RefSeq" id="WP_200846084.1">
    <property type="nucleotide sequence ID" value="NZ_CACSIP010000035.1"/>
</dbReference>
<evidence type="ECO:0000256" key="1">
    <source>
        <dbReference type="SAM" id="MobiDB-lite"/>
    </source>
</evidence>
<accession>A0A5S9R5M6</accession>
<dbReference type="Proteomes" id="UP000430146">
    <property type="component" value="Unassembled WGS sequence"/>
</dbReference>
<name>A0A5S9R5M6_MYCVN</name>
<dbReference type="AlphaFoldDB" id="A0A5S9R5M6"/>
<protein>
    <submittedName>
        <fullName evidence="2">Uncharacterized protein</fullName>
    </submittedName>
</protein>
<proteinExistence type="predicted"/>
<keyword evidence="3" id="KW-1185">Reference proteome</keyword>
<evidence type="ECO:0000313" key="2">
    <source>
        <dbReference type="EMBL" id="CAA0129260.1"/>
    </source>
</evidence>
<evidence type="ECO:0000313" key="3">
    <source>
        <dbReference type="Proteomes" id="UP000430146"/>
    </source>
</evidence>
<feature type="region of interest" description="Disordered" evidence="1">
    <location>
        <begin position="1"/>
        <end position="49"/>
    </location>
</feature>
<gene>
    <name evidence="2" type="ORF">AELLOGFF_05483</name>
</gene>
<sequence>MNKDKPNTTESDAGSGEADDDVLSDPSKGAEEGADWSDEGGATPSGPAT</sequence>
<dbReference type="EMBL" id="CACSIP010000035">
    <property type="protein sequence ID" value="CAA0129260.1"/>
    <property type="molecule type" value="Genomic_DNA"/>
</dbReference>